<name>A0ABS7YCM0_9BURK</name>
<dbReference type="InterPro" id="IPR036388">
    <property type="entry name" value="WH-like_DNA-bd_sf"/>
</dbReference>
<dbReference type="Proteomes" id="UP001198602">
    <property type="component" value="Unassembled WGS sequence"/>
</dbReference>
<comment type="caution">
    <text evidence="1">The sequence shown here is derived from an EMBL/GenBank/DDBJ whole genome shotgun (WGS) entry which is preliminary data.</text>
</comment>
<gene>
    <name evidence="1" type="ORF">LE190_10115</name>
</gene>
<evidence type="ECO:0000313" key="1">
    <source>
        <dbReference type="EMBL" id="MCA1856279.1"/>
    </source>
</evidence>
<evidence type="ECO:0000313" key="2">
    <source>
        <dbReference type="Proteomes" id="UP001198602"/>
    </source>
</evidence>
<sequence length="211" mass="22669">MNTAEQILLLLKTRGAQTAQALADVLHLSSMGVRRQLEAAEDKGLVAHVDRPGKVGRPVRLWQLTALGHARYPDRHAALTVELLGQVQALFGEAAIDRLIDAREAASEAAYRAAVDPAATLPQRAASLALLRDAEGYMAEAAPQADGSVLLVENHCPICAAARSCQNFCRSELDVFRRVLGPDVQVDRVEHQLAGARRCAYRIVPLAPAAA</sequence>
<organism evidence="1 2">
    <name type="scientific">Massilia hydrophila</name>
    <dbReference type="NCBI Taxonomy" id="3044279"/>
    <lineage>
        <taxon>Bacteria</taxon>
        <taxon>Pseudomonadati</taxon>
        <taxon>Pseudomonadota</taxon>
        <taxon>Betaproteobacteria</taxon>
        <taxon>Burkholderiales</taxon>
        <taxon>Oxalobacteraceae</taxon>
        <taxon>Telluria group</taxon>
        <taxon>Massilia</taxon>
    </lineage>
</organism>
<dbReference type="EMBL" id="JAHYBX010000003">
    <property type="protein sequence ID" value="MCA1856279.1"/>
    <property type="molecule type" value="Genomic_DNA"/>
</dbReference>
<dbReference type="RefSeq" id="WP_224944640.1">
    <property type="nucleotide sequence ID" value="NZ_JAHYBX010000003.1"/>
</dbReference>
<keyword evidence="2" id="KW-1185">Reference proteome</keyword>
<proteinExistence type="predicted"/>
<dbReference type="SUPFAM" id="SSF46785">
    <property type="entry name" value="Winged helix' DNA-binding domain"/>
    <property type="match status" value="1"/>
</dbReference>
<reference evidence="1 2" key="1">
    <citation type="submission" date="2021-07" db="EMBL/GenBank/DDBJ databases">
        <title>Characterization of Violacein-producing bacteria and related species.</title>
        <authorList>
            <person name="Wilson H.S."/>
            <person name="De Leon M.E."/>
        </authorList>
    </citation>
    <scope>NUCLEOTIDE SEQUENCE [LARGE SCALE GENOMIC DNA]</scope>
    <source>
        <strain evidence="1 2">HSC-2F05</strain>
    </source>
</reference>
<accession>A0ABS7YCM0</accession>
<dbReference type="InterPro" id="IPR036390">
    <property type="entry name" value="WH_DNA-bd_sf"/>
</dbReference>
<dbReference type="Gene3D" id="1.10.10.10">
    <property type="entry name" value="Winged helix-like DNA-binding domain superfamily/Winged helix DNA-binding domain"/>
    <property type="match status" value="1"/>
</dbReference>
<protein>
    <submittedName>
        <fullName evidence="1">Transcriptional regulator</fullName>
    </submittedName>
</protein>